<dbReference type="EMBL" id="MNAD01001022">
    <property type="protein sequence ID" value="OJT08645.1"/>
    <property type="molecule type" value="Genomic_DNA"/>
</dbReference>
<organism evidence="1 2">
    <name type="scientific">Trametes pubescens</name>
    <name type="common">White-rot fungus</name>
    <dbReference type="NCBI Taxonomy" id="154538"/>
    <lineage>
        <taxon>Eukaryota</taxon>
        <taxon>Fungi</taxon>
        <taxon>Dikarya</taxon>
        <taxon>Basidiomycota</taxon>
        <taxon>Agaricomycotina</taxon>
        <taxon>Agaricomycetes</taxon>
        <taxon>Polyporales</taxon>
        <taxon>Polyporaceae</taxon>
        <taxon>Trametes</taxon>
    </lineage>
</organism>
<dbReference type="AlphaFoldDB" id="A0A1M2VM22"/>
<evidence type="ECO:0008006" key="3">
    <source>
        <dbReference type="Google" id="ProtNLM"/>
    </source>
</evidence>
<evidence type="ECO:0000313" key="2">
    <source>
        <dbReference type="Proteomes" id="UP000184267"/>
    </source>
</evidence>
<accession>A0A1M2VM22</accession>
<keyword evidence="2" id="KW-1185">Reference proteome</keyword>
<gene>
    <name evidence="1" type="ORF">TRAPUB_461</name>
</gene>
<dbReference type="PANTHER" id="PTHR46579:SF2">
    <property type="entry name" value="C2H2-TYPE DOMAIN-CONTAINING PROTEIN"/>
    <property type="match status" value="1"/>
</dbReference>
<dbReference type="OrthoDB" id="3253623at2759"/>
<dbReference type="STRING" id="154538.A0A1M2VM22"/>
<dbReference type="OMA" id="LECATRW"/>
<name>A0A1M2VM22_TRAPU</name>
<dbReference type="Pfam" id="PF02992">
    <property type="entry name" value="Transposase_21"/>
    <property type="match status" value="1"/>
</dbReference>
<dbReference type="Proteomes" id="UP000184267">
    <property type="component" value="Unassembled WGS sequence"/>
</dbReference>
<comment type="caution">
    <text evidence="1">The sequence shown here is derived from an EMBL/GenBank/DDBJ whole genome shotgun (WGS) entry which is preliminary data.</text>
</comment>
<dbReference type="InterPro" id="IPR004242">
    <property type="entry name" value="Transposase_21"/>
</dbReference>
<proteinExistence type="predicted"/>
<sequence length="402" mass="45713">MKSWLLDFFQRPGMEELARGAWKNSESQASKNQWWKDIWHAPCIQSFLGPDGKTLFSVQAEGSVHLVFSLFVDWFNPFGNKQAGKSHSIGGIYLVCLNLPPHLRYRPENVYLAGIIPGPKEPKLHQLNHMLRPLVDELLTLWHSGIYLARTASREMGLFVRAAMIPLVCDIPALRKTAGFAGHSASHFCSFCQLRKASINDLDRGQWPRQTWAQHLECATRWRDAKSESERAALFKEDGLRWSELLRLEYWDPTRFALVNAMHNLFLGELRHHCMSIWGIDVKDVKDKSSSCTKVRPHSPEEQTACLELLAMQLANGSTRSVLKIRKGYIVAVAQHNKIAPEDGLFSKQAYVHALGKWVRLHPGLLKLPPALDEPTTDFHLKANKYDISKFHVLGPDVIQTL</sequence>
<dbReference type="PANTHER" id="PTHR46579">
    <property type="entry name" value="F5/8 TYPE C DOMAIN-CONTAINING PROTEIN-RELATED"/>
    <property type="match status" value="1"/>
</dbReference>
<protein>
    <recommendedName>
        <fullName evidence="3">Transposase</fullName>
    </recommendedName>
</protein>
<evidence type="ECO:0000313" key="1">
    <source>
        <dbReference type="EMBL" id="OJT08645.1"/>
    </source>
</evidence>
<reference evidence="1 2" key="1">
    <citation type="submission" date="2016-10" db="EMBL/GenBank/DDBJ databases">
        <title>Genome sequence of the basidiomycete white-rot fungus Trametes pubescens.</title>
        <authorList>
            <person name="Makela M.R."/>
            <person name="Granchi Z."/>
            <person name="Peng M."/>
            <person name="De Vries R.P."/>
            <person name="Grigoriev I."/>
            <person name="Riley R."/>
            <person name="Hilden K."/>
        </authorList>
    </citation>
    <scope>NUCLEOTIDE SEQUENCE [LARGE SCALE GENOMIC DNA]</scope>
    <source>
        <strain evidence="1 2">FBCC735</strain>
    </source>
</reference>